<reference evidence="2" key="2">
    <citation type="journal article" date="2021" name="Microbiome">
        <title>Successional dynamics and alternative stable states in a saline activated sludge microbial community over 9 years.</title>
        <authorList>
            <person name="Wang Y."/>
            <person name="Ye J."/>
            <person name="Ju F."/>
            <person name="Liu L."/>
            <person name="Boyd J.A."/>
            <person name="Deng Y."/>
            <person name="Parks D.H."/>
            <person name="Jiang X."/>
            <person name="Yin X."/>
            <person name="Woodcroft B.J."/>
            <person name="Tyson G.W."/>
            <person name="Hugenholtz P."/>
            <person name="Polz M.F."/>
            <person name="Zhang T."/>
        </authorList>
    </citation>
    <scope>NUCLEOTIDE SEQUENCE</scope>
    <source>
        <strain evidence="2">HKST-UBA02</strain>
    </source>
</reference>
<dbReference type="AlphaFoldDB" id="A0A956NE29"/>
<protein>
    <submittedName>
        <fullName evidence="2">Uncharacterized protein</fullName>
    </submittedName>
</protein>
<evidence type="ECO:0000256" key="1">
    <source>
        <dbReference type="SAM" id="Phobius"/>
    </source>
</evidence>
<reference evidence="2" key="1">
    <citation type="submission" date="2020-04" db="EMBL/GenBank/DDBJ databases">
        <authorList>
            <person name="Zhang T."/>
        </authorList>
    </citation>
    <scope>NUCLEOTIDE SEQUENCE</scope>
    <source>
        <strain evidence="2">HKST-UBA02</strain>
    </source>
</reference>
<keyword evidence="1" id="KW-0472">Membrane</keyword>
<dbReference type="EMBL" id="JAGQHS010000030">
    <property type="protein sequence ID" value="MCA9755715.1"/>
    <property type="molecule type" value="Genomic_DNA"/>
</dbReference>
<evidence type="ECO:0000313" key="3">
    <source>
        <dbReference type="Proteomes" id="UP000739538"/>
    </source>
</evidence>
<keyword evidence="1" id="KW-0812">Transmembrane</keyword>
<comment type="caution">
    <text evidence="2">The sequence shown here is derived from an EMBL/GenBank/DDBJ whole genome shotgun (WGS) entry which is preliminary data.</text>
</comment>
<evidence type="ECO:0000313" key="2">
    <source>
        <dbReference type="EMBL" id="MCA9755715.1"/>
    </source>
</evidence>
<gene>
    <name evidence="2" type="ORF">KDA27_07935</name>
</gene>
<proteinExistence type="predicted"/>
<accession>A0A956NE29</accession>
<keyword evidence="1" id="KW-1133">Transmembrane helix</keyword>
<feature type="transmembrane region" description="Helical" evidence="1">
    <location>
        <begin position="156"/>
        <end position="180"/>
    </location>
</feature>
<organism evidence="2 3">
    <name type="scientific">Eiseniibacteriota bacterium</name>
    <dbReference type="NCBI Taxonomy" id="2212470"/>
    <lineage>
        <taxon>Bacteria</taxon>
        <taxon>Candidatus Eiseniibacteriota</taxon>
    </lineage>
</organism>
<name>A0A956NE29_UNCEI</name>
<sequence>MLRWLSLSIPLAFGLVVAGLLTLAIPTVPTAALTRESALDAWVEIQQSDPQTLVFEKIGEKRYHFSTERFPYDGELDVVNVAIDDLGIIGDDPLDNRIAIIEVDFVDMPDEVRQRHFQSLGLWERNNTLYYQNDTDTWLSALEWQKALTETYSSPFWYSCFSWSSWVWIGIALLLILMVVTMSRKANKQIDRTMSAQDKVMEDHKVSLERQAEAIALTKEAIAESRHTNQLLGDILEELKKSA</sequence>
<dbReference type="Proteomes" id="UP000739538">
    <property type="component" value="Unassembled WGS sequence"/>
</dbReference>